<evidence type="ECO:0000256" key="4">
    <source>
        <dbReference type="ARBA" id="ARBA00022478"/>
    </source>
</evidence>
<dbReference type="Pfam" id="PF03874">
    <property type="entry name" value="RNA_pol_Rpb4"/>
    <property type="match status" value="1"/>
</dbReference>
<keyword evidence="4" id="KW-0240">DNA-directed RNA polymerase</keyword>
<comment type="subcellular location">
    <subcellularLocation>
        <location evidence="1">Nucleus</location>
    </subcellularLocation>
</comment>
<evidence type="ECO:0000313" key="9">
    <source>
        <dbReference type="EMBL" id="GEM07966.1"/>
    </source>
</evidence>
<keyword evidence="5" id="KW-0804">Transcription</keyword>
<dbReference type="GO" id="GO:0005666">
    <property type="term" value="C:RNA polymerase III complex"/>
    <property type="evidence" value="ECO:0007669"/>
    <property type="project" value="InterPro"/>
</dbReference>
<dbReference type="SMART" id="SM00657">
    <property type="entry name" value="RPOL4c"/>
    <property type="match status" value="1"/>
</dbReference>
<proteinExistence type="inferred from homology"/>
<dbReference type="GO" id="GO:0000166">
    <property type="term" value="F:nucleotide binding"/>
    <property type="evidence" value="ECO:0007669"/>
    <property type="project" value="InterPro"/>
</dbReference>
<dbReference type="Gene3D" id="1.20.1250.40">
    <property type="match status" value="1"/>
</dbReference>
<evidence type="ECO:0000313" key="10">
    <source>
        <dbReference type="Proteomes" id="UP000321518"/>
    </source>
</evidence>
<name>A0A511KDE2_RHOTO</name>
<evidence type="ECO:0000256" key="1">
    <source>
        <dbReference type="ARBA" id="ARBA00004123"/>
    </source>
</evidence>
<dbReference type="EMBL" id="BJWK01000004">
    <property type="protein sequence ID" value="GEM07966.1"/>
    <property type="molecule type" value="Genomic_DNA"/>
</dbReference>
<feature type="region of interest" description="Disordered" evidence="7">
    <location>
        <begin position="185"/>
        <end position="216"/>
    </location>
</feature>
<feature type="domain" description="RNA polymerase Rpb4/RPC9 core" evidence="8">
    <location>
        <begin position="1"/>
        <end position="148"/>
    </location>
</feature>
<evidence type="ECO:0000259" key="8">
    <source>
        <dbReference type="SMART" id="SM00657"/>
    </source>
</evidence>
<organism evidence="9 10">
    <name type="scientific">Rhodotorula toruloides</name>
    <name type="common">Yeast</name>
    <name type="synonym">Rhodosporidium toruloides</name>
    <dbReference type="NCBI Taxonomy" id="5286"/>
    <lineage>
        <taxon>Eukaryota</taxon>
        <taxon>Fungi</taxon>
        <taxon>Dikarya</taxon>
        <taxon>Basidiomycota</taxon>
        <taxon>Pucciniomycotina</taxon>
        <taxon>Microbotryomycetes</taxon>
        <taxon>Sporidiobolales</taxon>
        <taxon>Sporidiobolaceae</taxon>
        <taxon>Rhodotorula</taxon>
    </lineage>
</organism>
<dbReference type="OrthoDB" id="1746530at2759"/>
<protein>
    <recommendedName>
        <fullName evidence="3">DNA-directed RNA polymerase III subunit RPC9</fullName>
    </recommendedName>
</protein>
<dbReference type="AlphaFoldDB" id="A0A511KDE2"/>
<keyword evidence="6" id="KW-0539">Nucleus</keyword>
<dbReference type="SUPFAM" id="SSF47819">
    <property type="entry name" value="HRDC-like"/>
    <property type="match status" value="1"/>
</dbReference>
<dbReference type="InterPro" id="IPR010997">
    <property type="entry name" value="HRDC-like_sf"/>
</dbReference>
<feature type="compositionally biased region" description="Acidic residues" evidence="7">
    <location>
        <begin position="204"/>
        <end position="216"/>
    </location>
</feature>
<dbReference type="InterPro" id="IPR038846">
    <property type="entry name" value="RPC9"/>
</dbReference>
<comment type="similarity">
    <text evidence="2">Belongs to the eukaryotic RPC9 RNA polymerase subunit family.</text>
</comment>
<dbReference type="GO" id="GO:0006384">
    <property type="term" value="P:transcription initiation at RNA polymerase III promoter"/>
    <property type="evidence" value="ECO:0007669"/>
    <property type="project" value="InterPro"/>
</dbReference>
<evidence type="ECO:0000256" key="6">
    <source>
        <dbReference type="ARBA" id="ARBA00023242"/>
    </source>
</evidence>
<dbReference type="PANTHER" id="PTHR15561">
    <property type="entry name" value="CALCITONIN GENE-RELATED PEPTIDE-RECEPTOR COMPONENT PROTEIN"/>
    <property type="match status" value="1"/>
</dbReference>
<dbReference type="InterPro" id="IPR005574">
    <property type="entry name" value="Rpb4/RPC9"/>
</dbReference>
<accession>A0A511KDE2</accession>
<dbReference type="PANTHER" id="PTHR15561:SF0">
    <property type="entry name" value="DNA-DIRECTED RNA POLYMERASE III SUBUNIT RPC9"/>
    <property type="match status" value="1"/>
</dbReference>
<dbReference type="InterPro" id="IPR038324">
    <property type="entry name" value="Rpb4/RPC9_sf"/>
</dbReference>
<comment type="caution">
    <text evidence="9">The sequence shown here is derived from an EMBL/GenBank/DDBJ whole genome shotgun (WGS) entry which is preliminary data.</text>
</comment>
<evidence type="ECO:0000256" key="3">
    <source>
        <dbReference type="ARBA" id="ARBA00016672"/>
    </source>
</evidence>
<evidence type="ECO:0000256" key="2">
    <source>
        <dbReference type="ARBA" id="ARBA00006898"/>
    </source>
</evidence>
<gene>
    <name evidence="9" type="ORF">Rt10032_c04g1983</name>
</gene>
<dbReference type="Proteomes" id="UP000321518">
    <property type="component" value="Unassembled WGS sequence"/>
</dbReference>
<evidence type="ECO:0000256" key="5">
    <source>
        <dbReference type="ARBA" id="ARBA00023163"/>
    </source>
</evidence>
<evidence type="ECO:0000256" key="7">
    <source>
        <dbReference type="SAM" id="MobiDB-lite"/>
    </source>
</evidence>
<dbReference type="InterPro" id="IPR006590">
    <property type="entry name" value="RNA_pol_Rpb4/RPC9_core"/>
</dbReference>
<sequence>METLNERAGFLCNHEVLRILREQRDERASRIKELQRARKNGPWKEEFGTRDEIERIQPQDLHTVTFEALRYLEESVHPMRRQTTASVSKLLDELEELDLTKAERLQLVNLAPTTAVELHVCIEDITERFDEAGQERLLWIVKEHLGAEDAATAATKQAEDERIVAAAMEMDEPAGQEIDEGEAEALMDDNALIDEGYAGRGDQYENDIDETAEPAE</sequence>
<reference evidence="9 10" key="1">
    <citation type="submission" date="2019-07" db="EMBL/GenBank/DDBJ databases">
        <title>Rhodotorula toruloides NBRC10032 genome sequencing.</title>
        <authorList>
            <person name="Shida Y."/>
            <person name="Takaku H."/>
            <person name="Ogasawara W."/>
            <person name="Mori K."/>
        </authorList>
    </citation>
    <scope>NUCLEOTIDE SEQUENCE [LARGE SCALE GENOMIC DNA]</scope>
    <source>
        <strain evidence="9 10">NBRC10032</strain>
    </source>
</reference>